<dbReference type="InterPro" id="IPR032675">
    <property type="entry name" value="LRR_dom_sf"/>
</dbReference>
<protein>
    <submittedName>
        <fullName evidence="1">Leucine rich repeats-containing protein</fullName>
    </submittedName>
</protein>
<proteinExistence type="predicted"/>
<dbReference type="Pfam" id="PF13306">
    <property type="entry name" value="LRR_5"/>
    <property type="match status" value="1"/>
</dbReference>
<feature type="non-terminal residue" evidence="1">
    <location>
        <position position="1"/>
    </location>
</feature>
<evidence type="ECO:0000313" key="1">
    <source>
        <dbReference type="EMBL" id="JAP90525.1"/>
    </source>
</evidence>
<dbReference type="InterPro" id="IPR026906">
    <property type="entry name" value="LRR_5"/>
</dbReference>
<dbReference type="EMBL" id="GDID01006081">
    <property type="protein sequence ID" value="JAP90525.1"/>
    <property type="molecule type" value="Transcribed_RNA"/>
</dbReference>
<reference evidence="1" key="1">
    <citation type="submission" date="2015-07" db="EMBL/GenBank/DDBJ databases">
        <title>Adaptation to a free-living lifestyle via gene acquisitions in the diplomonad Trepomonas sp. PC1.</title>
        <authorList>
            <person name="Xu F."/>
            <person name="Jerlstrom-Hultqvist J."/>
            <person name="Kolisko M."/>
            <person name="Simpson A.G.B."/>
            <person name="Roger A.J."/>
            <person name="Svard S.G."/>
            <person name="Andersson J.O."/>
        </authorList>
    </citation>
    <scope>NUCLEOTIDE SEQUENCE</scope>
    <source>
        <strain evidence="1">PC1</strain>
    </source>
</reference>
<feature type="non-terminal residue" evidence="1">
    <location>
        <position position="112"/>
    </location>
</feature>
<dbReference type="AlphaFoldDB" id="A0A146K3R3"/>
<name>A0A146K3R3_9EUKA</name>
<gene>
    <name evidence="1" type="ORF">TPC1_20176</name>
</gene>
<accession>A0A146K3R3</accession>
<organism evidence="1">
    <name type="scientific">Trepomonas sp. PC1</name>
    <dbReference type="NCBI Taxonomy" id="1076344"/>
    <lineage>
        <taxon>Eukaryota</taxon>
        <taxon>Metamonada</taxon>
        <taxon>Diplomonadida</taxon>
        <taxon>Hexamitidae</taxon>
        <taxon>Hexamitinae</taxon>
        <taxon>Trepomonas</taxon>
    </lineage>
</organism>
<dbReference type="Gene3D" id="3.80.10.10">
    <property type="entry name" value="Ribonuclease Inhibitor"/>
    <property type="match status" value="1"/>
</dbReference>
<sequence>EVQTEKIINNYTILENSTSKLIKQICSTFEEFLIHSIVYVTSYSALILPRSAFQEMDSLKKAYFPNVQEICQNCFDGLYAIFSIRTPKLKILRESAFSGCLSLCDVDINKVE</sequence>